<keyword evidence="1" id="KW-0802">TPR repeat</keyword>
<dbReference type="SUPFAM" id="SSF48452">
    <property type="entry name" value="TPR-like"/>
    <property type="match status" value="1"/>
</dbReference>
<proteinExistence type="predicted"/>
<keyword evidence="2" id="KW-0472">Membrane</keyword>
<accession>A0A2A4T343</accession>
<keyword evidence="2" id="KW-0812">Transmembrane</keyword>
<dbReference type="AlphaFoldDB" id="A0A2A4T343"/>
<sequence>MVKLTPRFFGWTAIFLSTALVLVVLTQLIRQSKPQEIDSGWRYQVAVTLDQAGDLYHAIEELQAALKEEDSREDAQKLLAAIENRKRKAPEILAQIAEKIGDDGLKFKRGKLYLARGIVKELQNKDLEAIQSFKTSLELKSRQSLAMVRLGLAYERIGQLETADAYFQQALEKNDPALLTHFHYGLFLQRTFQNKEKAEEMAQFVESARPLYAKIIREKI</sequence>
<dbReference type="EMBL" id="NVSR01000050">
    <property type="protein sequence ID" value="PCI27751.1"/>
    <property type="molecule type" value="Genomic_DNA"/>
</dbReference>
<dbReference type="SMART" id="SM00028">
    <property type="entry name" value="TPR"/>
    <property type="match status" value="3"/>
</dbReference>
<dbReference type="InterPro" id="IPR019734">
    <property type="entry name" value="TPR_rpt"/>
</dbReference>
<evidence type="ECO:0000313" key="4">
    <source>
        <dbReference type="Proteomes" id="UP000218113"/>
    </source>
</evidence>
<reference evidence="4" key="1">
    <citation type="submission" date="2017-08" db="EMBL/GenBank/DDBJ databases">
        <title>A dynamic microbial community with high functional redundancy inhabits the cold, oxic subseafloor aquifer.</title>
        <authorList>
            <person name="Tully B.J."/>
            <person name="Wheat C.G."/>
            <person name="Glazer B.T."/>
            <person name="Huber J.A."/>
        </authorList>
    </citation>
    <scope>NUCLEOTIDE SEQUENCE [LARGE SCALE GENOMIC DNA]</scope>
</reference>
<dbReference type="Proteomes" id="UP000218113">
    <property type="component" value="Unassembled WGS sequence"/>
</dbReference>
<organism evidence="3 4">
    <name type="scientific">SAR324 cluster bacterium</name>
    <dbReference type="NCBI Taxonomy" id="2024889"/>
    <lineage>
        <taxon>Bacteria</taxon>
        <taxon>Deltaproteobacteria</taxon>
        <taxon>SAR324 cluster</taxon>
    </lineage>
</organism>
<dbReference type="Pfam" id="PF13181">
    <property type="entry name" value="TPR_8"/>
    <property type="match status" value="1"/>
</dbReference>
<dbReference type="PROSITE" id="PS50005">
    <property type="entry name" value="TPR"/>
    <property type="match status" value="1"/>
</dbReference>
<feature type="transmembrane region" description="Helical" evidence="2">
    <location>
        <begin position="6"/>
        <end position="25"/>
    </location>
</feature>
<feature type="repeat" description="TPR" evidence="1">
    <location>
        <begin position="144"/>
        <end position="177"/>
    </location>
</feature>
<dbReference type="Gene3D" id="1.25.40.10">
    <property type="entry name" value="Tetratricopeptide repeat domain"/>
    <property type="match status" value="1"/>
</dbReference>
<evidence type="ECO:0000256" key="1">
    <source>
        <dbReference type="PROSITE-ProRule" id="PRU00339"/>
    </source>
</evidence>
<comment type="caution">
    <text evidence="3">The sequence shown here is derived from an EMBL/GenBank/DDBJ whole genome shotgun (WGS) entry which is preliminary data.</text>
</comment>
<dbReference type="InterPro" id="IPR011990">
    <property type="entry name" value="TPR-like_helical_dom_sf"/>
</dbReference>
<evidence type="ECO:0000313" key="3">
    <source>
        <dbReference type="EMBL" id="PCI27751.1"/>
    </source>
</evidence>
<protein>
    <submittedName>
        <fullName evidence="3">Uncharacterized protein</fullName>
    </submittedName>
</protein>
<name>A0A2A4T343_9DELT</name>
<evidence type="ECO:0000256" key="2">
    <source>
        <dbReference type="SAM" id="Phobius"/>
    </source>
</evidence>
<keyword evidence="2" id="KW-1133">Transmembrane helix</keyword>
<gene>
    <name evidence="3" type="ORF">COB67_07900</name>
</gene>